<dbReference type="InterPro" id="IPR027417">
    <property type="entry name" value="P-loop_NTPase"/>
</dbReference>
<evidence type="ECO:0000256" key="1">
    <source>
        <dbReference type="ARBA" id="ARBA00022448"/>
    </source>
</evidence>
<evidence type="ECO:0000256" key="4">
    <source>
        <dbReference type="ARBA" id="ARBA00023134"/>
    </source>
</evidence>
<dbReference type="SMART" id="SM00173">
    <property type="entry name" value="RAS"/>
    <property type="match status" value="1"/>
</dbReference>
<keyword evidence="7" id="KW-1185">Reference proteome</keyword>
<name>A0ABN9U3K6_9DINO</name>
<feature type="non-terminal residue" evidence="6">
    <location>
        <position position="418"/>
    </location>
</feature>
<dbReference type="PANTHER" id="PTHR24071">
    <property type="entry name" value="RAN GTPASE"/>
    <property type="match status" value="1"/>
</dbReference>
<evidence type="ECO:0008006" key="8">
    <source>
        <dbReference type="Google" id="ProtNLM"/>
    </source>
</evidence>
<keyword evidence="3" id="KW-0653">Protein transport</keyword>
<evidence type="ECO:0000313" key="7">
    <source>
        <dbReference type="Proteomes" id="UP001189429"/>
    </source>
</evidence>
<dbReference type="Pfam" id="PF00071">
    <property type="entry name" value="Ras"/>
    <property type="match status" value="1"/>
</dbReference>
<dbReference type="Gene3D" id="3.40.50.300">
    <property type="entry name" value="P-loop containing nucleotide triphosphate hydrolases"/>
    <property type="match status" value="1"/>
</dbReference>
<dbReference type="Proteomes" id="UP001189429">
    <property type="component" value="Unassembled WGS sequence"/>
</dbReference>
<reference evidence="6" key="1">
    <citation type="submission" date="2023-10" db="EMBL/GenBank/DDBJ databases">
        <authorList>
            <person name="Chen Y."/>
            <person name="Shah S."/>
            <person name="Dougan E. K."/>
            <person name="Thang M."/>
            <person name="Chan C."/>
        </authorList>
    </citation>
    <scope>NUCLEOTIDE SEQUENCE [LARGE SCALE GENOMIC DNA]</scope>
</reference>
<dbReference type="PROSITE" id="PS51419">
    <property type="entry name" value="RAB"/>
    <property type="match status" value="1"/>
</dbReference>
<feature type="region of interest" description="Disordered" evidence="5">
    <location>
        <begin position="90"/>
        <end position="116"/>
    </location>
</feature>
<sequence length="418" mass="45999">MSVVRLEEDDLDDEDRAILAEVRKKGYYHGRPKSEACAMPAKIEVAAAPSHAAGSQKAQSRARFDDFQAKWDRFDNDAYLGQLEAATEAAAEAAAPSRSTPSAASGGGRGRPQRPLATQPAAEFKLLVLGDGGVGKTALVRRHTTGEFVARWCPTGAAEVSALRFWTSCGEVRLNAWDLGCAAASKTAATQPCWRQGCVRERDLSQGECAIIMFDTMSRQSYKSLPSWHREVSRACGPVPTAVVGNKADARERHMKPEDVTFPKSRGLPLFSMSVRTGLNVERPFLWLLRRLTGQSESCKGRVCPRVCVCESSIVFFPPNRLEQMPLSRQQLPVAADRHQAFFADVLKPCVFTGLGSPMSEKRMKIYAFAAFCSQVFLGCPWRFLFCCISRFFFARLPQATGGLTRRQPPAGENAKHT</sequence>
<keyword evidence="2" id="KW-0547">Nucleotide-binding</keyword>
<keyword evidence="1" id="KW-0813">Transport</keyword>
<dbReference type="InterPro" id="IPR002041">
    <property type="entry name" value="Ran_GTPase"/>
</dbReference>
<dbReference type="PANTHER" id="PTHR24071:SF0">
    <property type="entry name" value="GTP-BINDING NUCLEAR PROTEIN RAN"/>
    <property type="match status" value="1"/>
</dbReference>
<dbReference type="PRINTS" id="PR00449">
    <property type="entry name" value="RASTRNSFRMNG"/>
</dbReference>
<feature type="compositionally biased region" description="Low complexity" evidence="5">
    <location>
        <begin position="90"/>
        <end position="104"/>
    </location>
</feature>
<dbReference type="EMBL" id="CAUYUJ010015382">
    <property type="protein sequence ID" value="CAK0853228.1"/>
    <property type="molecule type" value="Genomic_DNA"/>
</dbReference>
<evidence type="ECO:0000256" key="3">
    <source>
        <dbReference type="ARBA" id="ARBA00022927"/>
    </source>
</evidence>
<dbReference type="SMART" id="SM00174">
    <property type="entry name" value="RHO"/>
    <property type="match status" value="1"/>
</dbReference>
<dbReference type="SMART" id="SM00176">
    <property type="entry name" value="RAN"/>
    <property type="match status" value="1"/>
</dbReference>
<dbReference type="InterPro" id="IPR001806">
    <property type="entry name" value="Small_GTPase"/>
</dbReference>
<proteinExistence type="predicted"/>
<gene>
    <name evidence="6" type="ORF">PCOR1329_LOCUS44787</name>
</gene>
<evidence type="ECO:0000256" key="2">
    <source>
        <dbReference type="ARBA" id="ARBA00022741"/>
    </source>
</evidence>
<protein>
    <recommendedName>
        <fullName evidence="8">GTP-binding nuclear protein</fullName>
    </recommendedName>
</protein>
<accession>A0ABN9U3K6</accession>
<dbReference type="SUPFAM" id="SSF52540">
    <property type="entry name" value="P-loop containing nucleoside triphosphate hydrolases"/>
    <property type="match status" value="1"/>
</dbReference>
<keyword evidence="4" id="KW-0342">GTP-binding</keyword>
<dbReference type="SMART" id="SM00175">
    <property type="entry name" value="RAB"/>
    <property type="match status" value="1"/>
</dbReference>
<comment type="caution">
    <text evidence="6">The sequence shown here is derived from an EMBL/GenBank/DDBJ whole genome shotgun (WGS) entry which is preliminary data.</text>
</comment>
<dbReference type="PROSITE" id="PS51418">
    <property type="entry name" value="RAN"/>
    <property type="match status" value="1"/>
</dbReference>
<evidence type="ECO:0000256" key="5">
    <source>
        <dbReference type="SAM" id="MobiDB-lite"/>
    </source>
</evidence>
<evidence type="ECO:0000313" key="6">
    <source>
        <dbReference type="EMBL" id="CAK0853228.1"/>
    </source>
</evidence>
<organism evidence="6 7">
    <name type="scientific">Prorocentrum cordatum</name>
    <dbReference type="NCBI Taxonomy" id="2364126"/>
    <lineage>
        <taxon>Eukaryota</taxon>
        <taxon>Sar</taxon>
        <taxon>Alveolata</taxon>
        <taxon>Dinophyceae</taxon>
        <taxon>Prorocentrales</taxon>
        <taxon>Prorocentraceae</taxon>
        <taxon>Prorocentrum</taxon>
    </lineage>
</organism>